<dbReference type="PANTHER" id="PTHR10458:SF22">
    <property type="entry name" value="PEPTIDE DEFORMYLASE"/>
    <property type="match status" value="1"/>
</dbReference>
<evidence type="ECO:0000313" key="3">
    <source>
        <dbReference type="EMBL" id="MEY6433417.1"/>
    </source>
</evidence>
<keyword evidence="2 3" id="KW-0378">Hydrolase</keyword>
<dbReference type="Gene3D" id="3.90.45.10">
    <property type="entry name" value="Peptide deformylase"/>
    <property type="match status" value="1"/>
</dbReference>
<dbReference type="Pfam" id="PF01327">
    <property type="entry name" value="Pep_deformylase"/>
    <property type="match status" value="1"/>
</dbReference>
<gene>
    <name evidence="2 3" type="primary">def</name>
    <name evidence="3" type="ORF">ABC977_13495</name>
</gene>
<dbReference type="GO" id="GO:0042586">
    <property type="term" value="F:peptide deformylase activity"/>
    <property type="evidence" value="ECO:0007669"/>
    <property type="project" value="UniProtKB-EC"/>
</dbReference>
<keyword evidence="2" id="KW-0408">Iron</keyword>
<accession>A0ABV4BGK9</accession>
<organism evidence="3 4">
    <name type="scientific">Thioalkalicoccus limnaeus</name>
    <dbReference type="NCBI Taxonomy" id="120681"/>
    <lineage>
        <taxon>Bacteria</taxon>
        <taxon>Pseudomonadati</taxon>
        <taxon>Pseudomonadota</taxon>
        <taxon>Gammaproteobacteria</taxon>
        <taxon>Chromatiales</taxon>
        <taxon>Chromatiaceae</taxon>
        <taxon>Thioalkalicoccus</taxon>
    </lineage>
</organism>
<name>A0ABV4BGK9_9GAMM</name>
<protein>
    <recommendedName>
        <fullName evidence="2">Peptide deformylase</fullName>
        <shortName evidence="2">PDF</shortName>
        <ecNumber evidence="2">3.5.1.88</ecNumber>
    </recommendedName>
    <alternativeName>
        <fullName evidence="2">Polypeptide deformylase</fullName>
    </alternativeName>
</protein>
<dbReference type="PANTHER" id="PTHR10458">
    <property type="entry name" value="PEPTIDE DEFORMYLASE"/>
    <property type="match status" value="1"/>
</dbReference>
<comment type="function">
    <text evidence="2">Removes the formyl group from the N-terminal Met of newly synthesized proteins. Requires at least a dipeptide for an efficient rate of reaction. N-terminal L-methionine is a prerequisite for activity but the enzyme has broad specificity at other positions.</text>
</comment>
<dbReference type="PRINTS" id="PR01576">
    <property type="entry name" value="PDEFORMYLASE"/>
</dbReference>
<evidence type="ECO:0000313" key="4">
    <source>
        <dbReference type="Proteomes" id="UP001564408"/>
    </source>
</evidence>
<comment type="catalytic activity">
    <reaction evidence="2">
        <text>N-terminal N-formyl-L-methionyl-[peptide] + H2O = N-terminal L-methionyl-[peptide] + formate</text>
        <dbReference type="Rhea" id="RHEA:24420"/>
        <dbReference type="Rhea" id="RHEA-COMP:10639"/>
        <dbReference type="Rhea" id="RHEA-COMP:10640"/>
        <dbReference type="ChEBI" id="CHEBI:15377"/>
        <dbReference type="ChEBI" id="CHEBI:15740"/>
        <dbReference type="ChEBI" id="CHEBI:49298"/>
        <dbReference type="ChEBI" id="CHEBI:64731"/>
        <dbReference type="EC" id="3.5.1.88"/>
    </reaction>
</comment>
<sequence length="177" mass="19693">MAVQPILRLPDERLKQISEPVAAFDSELRSRVAGLEETRLAGPAAVGIAAPQTGWFQRVVILDVSSKKGIAHHGHLVLVNPEIVHWEGYEIGREGCLSVPDYTGNVIRATRIRLLAQDLDGEPRELEMEGFEARAAQHEIDHLDGLLFVDRVVSRRTDLFRRKVYRAGGAGDDRQPT</sequence>
<dbReference type="EC" id="3.5.1.88" evidence="2"/>
<dbReference type="HAMAP" id="MF_00163">
    <property type="entry name" value="Pep_deformylase"/>
    <property type="match status" value="1"/>
</dbReference>
<evidence type="ECO:0000256" key="2">
    <source>
        <dbReference type="HAMAP-Rule" id="MF_00163"/>
    </source>
</evidence>
<evidence type="ECO:0000256" key="1">
    <source>
        <dbReference type="ARBA" id="ARBA00010759"/>
    </source>
</evidence>
<comment type="caution">
    <text evidence="3">The sequence shown here is derived from an EMBL/GenBank/DDBJ whole genome shotgun (WGS) entry which is preliminary data.</text>
</comment>
<dbReference type="NCBIfam" id="TIGR00079">
    <property type="entry name" value="pept_deformyl"/>
    <property type="match status" value="1"/>
</dbReference>
<keyword evidence="2" id="KW-0479">Metal-binding</keyword>
<dbReference type="InterPro" id="IPR023635">
    <property type="entry name" value="Peptide_deformylase"/>
</dbReference>
<dbReference type="CDD" id="cd00487">
    <property type="entry name" value="Pep_deformylase"/>
    <property type="match status" value="1"/>
</dbReference>
<dbReference type="SUPFAM" id="SSF56420">
    <property type="entry name" value="Peptide deformylase"/>
    <property type="match status" value="1"/>
</dbReference>
<dbReference type="InterPro" id="IPR036821">
    <property type="entry name" value="Peptide_deformylase_sf"/>
</dbReference>
<proteinExistence type="inferred from homology"/>
<keyword evidence="2" id="KW-0648">Protein biosynthesis</keyword>
<feature type="binding site" evidence="2">
    <location>
        <position position="138"/>
    </location>
    <ligand>
        <name>Fe cation</name>
        <dbReference type="ChEBI" id="CHEBI:24875"/>
    </ligand>
</feature>
<dbReference type="EMBL" id="JBDKXB010000021">
    <property type="protein sequence ID" value="MEY6433417.1"/>
    <property type="molecule type" value="Genomic_DNA"/>
</dbReference>
<dbReference type="PIRSF" id="PIRSF004749">
    <property type="entry name" value="Pep_def"/>
    <property type="match status" value="1"/>
</dbReference>
<comment type="similarity">
    <text evidence="1 2">Belongs to the polypeptide deformylase family.</text>
</comment>
<dbReference type="RefSeq" id="WP_369667800.1">
    <property type="nucleotide sequence ID" value="NZ_JBDKXB010000021.1"/>
</dbReference>
<keyword evidence="4" id="KW-1185">Reference proteome</keyword>
<dbReference type="Proteomes" id="UP001564408">
    <property type="component" value="Unassembled WGS sequence"/>
</dbReference>
<comment type="cofactor">
    <cofactor evidence="2">
        <name>Fe(2+)</name>
        <dbReference type="ChEBI" id="CHEBI:29033"/>
    </cofactor>
    <text evidence="2">Binds 1 Fe(2+) ion.</text>
</comment>
<feature type="binding site" evidence="2">
    <location>
        <position position="96"/>
    </location>
    <ligand>
        <name>Fe cation</name>
        <dbReference type="ChEBI" id="CHEBI:24875"/>
    </ligand>
</feature>
<reference evidence="3 4" key="1">
    <citation type="submission" date="2024-05" db="EMBL/GenBank/DDBJ databases">
        <title>Genome Sequence and Characterization of the New Strain Purple Sulfur Bacterium of Genus Thioalkalicoccus.</title>
        <authorList>
            <person name="Bryantseva I.A."/>
            <person name="Kyndt J.A."/>
            <person name="Imhoff J.F."/>
        </authorList>
    </citation>
    <scope>NUCLEOTIDE SEQUENCE [LARGE SCALE GENOMIC DNA]</scope>
    <source>
        <strain evidence="3 4">Um2</strain>
    </source>
</reference>
<dbReference type="NCBIfam" id="NF001159">
    <property type="entry name" value="PRK00150.1-3"/>
    <property type="match status" value="1"/>
</dbReference>
<feature type="active site" evidence="2">
    <location>
        <position position="139"/>
    </location>
</feature>
<feature type="binding site" evidence="2">
    <location>
        <position position="142"/>
    </location>
    <ligand>
        <name>Fe cation</name>
        <dbReference type="ChEBI" id="CHEBI:24875"/>
    </ligand>
</feature>